<feature type="domain" description="Response regulatory" evidence="6">
    <location>
        <begin position="2"/>
        <end position="118"/>
    </location>
</feature>
<dbReference type="PANTHER" id="PTHR43280:SF2">
    <property type="entry name" value="HTH-TYPE TRANSCRIPTIONAL REGULATOR EXSA"/>
    <property type="match status" value="1"/>
</dbReference>
<dbReference type="PROSITE" id="PS01124">
    <property type="entry name" value="HTH_ARAC_FAMILY_2"/>
    <property type="match status" value="1"/>
</dbReference>
<dbReference type="SUPFAM" id="SSF46689">
    <property type="entry name" value="Homeodomain-like"/>
    <property type="match status" value="2"/>
</dbReference>
<name>A0A3Q8X8I3_9BACL</name>
<keyword evidence="8" id="KW-1185">Reference proteome</keyword>
<evidence type="ECO:0000256" key="3">
    <source>
        <dbReference type="ARBA" id="ARBA00023163"/>
    </source>
</evidence>
<keyword evidence="3" id="KW-0804">Transcription</keyword>
<dbReference type="RefSeq" id="WP_126018815.1">
    <property type="nucleotide sequence ID" value="NZ_CP034437.1"/>
</dbReference>
<dbReference type="SUPFAM" id="SSF52172">
    <property type="entry name" value="CheY-like"/>
    <property type="match status" value="1"/>
</dbReference>
<dbReference type="Gene3D" id="1.10.10.60">
    <property type="entry name" value="Homeodomain-like"/>
    <property type="match status" value="2"/>
</dbReference>
<dbReference type="PRINTS" id="PR00032">
    <property type="entry name" value="HTHARAC"/>
</dbReference>
<evidence type="ECO:0000313" key="8">
    <source>
        <dbReference type="Proteomes" id="UP000272528"/>
    </source>
</evidence>
<dbReference type="AlphaFoldDB" id="A0A3Q8X8I3"/>
<feature type="modified residue" description="4-aspartylphosphate" evidence="4">
    <location>
        <position position="53"/>
    </location>
</feature>
<keyword evidence="4" id="KW-0597">Phosphoprotein</keyword>
<dbReference type="SMART" id="SM00342">
    <property type="entry name" value="HTH_ARAC"/>
    <property type="match status" value="1"/>
</dbReference>
<dbReference type="InterPro" id="IPR009057">
    <property type="entry name" value="Homeodomain-like_sf"/>
</dbReference>
<dbReference type="PANTHER" id="PTHR43280">
    <property type="entry name" value="ARAC-FAMILY TRANSCRIPTIONAL REGULATOR"/>
    <property type="match status" value="1"/>
</dbReference>
<evidence type="ECO:0000256" key="2">
    <source>
        <dbReference type="ARBA" id="ARBA00023125"/>
    </source>
</evidence>
<evidence type="ECO:0000259" key="5">
    <source>
        <dbReference type="PROSITE" id="PS01124"/>
    </source>
</evidence>
<dbReference type="Pfam" id="PF12833">
    <property type="entry name" value="HTH_18"/>
    <property type="match status" value="1"/>
</dbReference>
<dbReference type="Pfam" id="PF00072">
    <property type="entry name" value="Response_reg"/>
    <property type="match status" value="1"/>
</dbReference>
<dbReference type="InterPro" id="IPR018060">
    <property type="entry name" value="HTH_AraC"/>
</dbReference>
<evidence type="ECO:0000256" key="1">
    <source>
        <dbReference type="ARBA" id="ARBA00023015"/>
    </source>
</evidence>
<dbReference type="InterPro" id="IPR001789">
    <property type="entry name" value="Sig_transdc_resp-reg_receiver"/>
</dbReference>
<dbReference type="GO" id="GO:0003700">
    <property type="term" value="F:DNA-binding transcription factor activity"/>
    <property type="evidence" value="ECO:0007669"/>
    <property type="project" value="InterPro"/>
</dbReference>
<keyword evidence="1" id="KW-0805">Transcription regulation</keyword>
<dbReference type="KEGG" id="palb:EJC50_26235"/>
<organism evidence="7 8">
    <name type="scientific">Paenibacillus albus</name>
    <dbReference type="NCBI Taxonomy" id="2495582"/>
    <lineage>
        <taxon>Bacteria</taxon>
        <taxon>Bacillati</taxon>
        <taxon>Bacillota</taxon>
        <taxon>Bacilli</taxon>
        <taxon>Bacillales</taxon>
        <taxon>Paenibacillaceae</taxon>
        <taxon>Paenibacillus</taxon>
    </lineage>
</organism>
<protein>
    <submittedName>
        <fullName evidence="7">Response regulator</fullName>
    </submittedName>
</protein>
<keyword evidence="2" id="KW-0238">DNA-binding</keyword>
<proteinExistence type="predicted"/>
<accession>A0A3Q8X8I3</accession>
<dbReference type="SMART" id="SM00448">
    <property type="entry name" value="REC"/>
    <property type="match status" value="1"/>
</dbReference>
<dbReference type="PROSITE" id="PS50110">
    <property type="entry name" value="RESPONSE_REGULATORY"/>
    <property type="match status" value="1"/>
</dbReference>
<dbReference type="CDD" id="cd17536">
    <property type="entry name" value="REC_YesN-like"/>
    <property type="match status" value="1"/>
</dbReference>
<dbReference type="Gene3D" id="3.40.50.2300">
    <property type="match status" value="1"/>
</dbReference>
<evidence type="ECO:0000256" key="4">
    <source>
        <dbReference type="PROSITE-ProRule" id="PRU00169"/>
    </source>
</evidence>
<dbReference type="GO" id="GO:0043565">
    <property type="term" value="F:sequence-specific DNA binding"/>
    <property type="evidence" value="ECO:0007669"/>
    <property type="project" value="InterPro"/>
</dbReference>
<dbReference type="OrthoDB" id="324626at2"/>
<dbReference type="InterPro" id="IPR011006">
    <property type="entry name" value="CheY-like_superfamily"/>
</dbReference>
<evidence type="ECO:0000259" key="6">
    <source>
        <dbReference type="PROSITE" id="PS50110"/>
    </source>
</evidence>
<dbReference type="PROSITE" id="PS00041">
    <property type="entry name" value="HTH_ARAC_FAMILY_1"/>
    <property type="match status" value="1"/>
</dbReference>
<reference evidence="8" key="1">
    <citation type="submission" date="2018-12" db="EMBL/GenBank/DDBJ databases">
        <title>Genome sequence of Peanibacillus sp.</title>
        <authorList>
            <person name="Subramani G."/>
            <person name="Srinivasan S."/>
            <person name="Kim M.K."/>
        </authorList>
    </citation>
    <scope>NUCLEOTIDE SEQUENCE [LARGE SCALE GENOMIC DNA]</scope>
    <source>
        <strain evidence="8">18JY67-1</strain>
    </source>
</reference>
<feature type="domain" description="HTH araC/xylS-type" evidence="5">
    <location>
        <begin position="433"/>
        <end position="531"/>
    </location>
</feature>
<dbReference type="EMBL" id="CP034437">
    <property type="protein sequence ID" value="AZN42799.1"/>
    <property type="molecule type" value="Genomic_DNA"/>
</dbReference>
<sequence length="542" mass="60526">MNILIVDDEPRHLRGMAAMVQTMRPNARVLVAKDGEIALACIRSETPDVVLSDIQMPNMDGLALLKLVAEEGIRTKIVMVSAFNLFEFAQTAIRHGAYDYLLKPIDADKVEELLQRMESQLAAEKKERGESAELKQRLQLASTAYRSRLLHLWLSGDLSPEKREELADWAMLREVDAIMLTEINSRKSEADDLPALLQALTDQLEQAGSAFGQVCVFSLQSEPGQSIRIVTALRLRQPMAEMIGELRAAMSALTVLKHDGATLTHGIGVMSAAAEPDTRSGAHIPHLYRRAQTALAYTFHDEWRGIVNGSELSPLSEAVFRLDGEQLFEALQEPTMAAAETLCRTAFEMLAANGHADPKLMKDYAALTIMKIKSRTKDIVPPQLGSALTETAVSEIPVCSSSGALMELLLLRLSEVHRSLNVRKQGRNEQMLEKCLSWIQEHYQEDVTLEMAAERYHFNASYFSTLIKSRTGRSFSDHLMEARMRRAKELLGAGQLKIYEISEQCGYRDTKYFTRVFKRQVGVSPEAYKHMESKQSGSEGAP</sequence>
<dbReference type="Proteomes" id="UP000272528">
    <property type="component" value="Chromosome"/>
</dbReference>
<dbReference type="GO" id="GO:0000160">
    <property type="term" value="P:phosphorelay signal transduction system"/>
    <property type="evidence" value="ECO:0007669"/>
    <property type="project" value="InterPro"/>
</dbReference>
<dbReference type="InterPro" id="IPR018062">
    <property type="entry name" value="HTH_AraC-typ_CS"/>
</dbReference>
<dbReference type="InterPro" id="IPR020449">
    <property type="entry name" value="Tscrpt_reg_AraC-type_HTH"/>
</dbReference>
<evidence type="ECO:0000313" key="7">
    <source>
        <dbReference type="EMBL" id="AZN42799.1"/>
    </source>
</evidence>
<gene>
    <name evidence="7" type="ORF">EJC50_26235</name>
</gene>